<keyword evidence="2" id="KW-1185">Reference proteome</keyword>
<evidence type="ECO:0000313" key="2">
    <source>
        <dbReference type="Proteomes" id="UP001066276"/>
    </source>
</evidence>
<dbReference type="AlphaFoldDB" id="A0AAV7U4I0"/>
<gene>
    <name evidence="1" type="ORF">NDU88_000717</name>
</gene>
<evidence type="ECO:0000313" key="1">
    <source>
        <dbReference type="EMBL" id="KAJ1183907.1"/>
    </source>
</evidence>
<proteinExistence type="predicted"/>
<sequence length="179" mass="20016">MCELVITEYEDTGIPTPEGLVALRNRASGGVPFRTEIFSYVVTLLTFRDRLYLCDSSPDTSMFPMREVPPVWHAPVPAVGNNAAVPGHFQHIWVHTPWKRTETYAFKAALPDPRKNPAGYYKELKQTLDSCVMTLSDIDLLMAAVVPPDILDMLLNSGVPGQHLKELSLHEQGEQNLNQ</sequence>
<accession>A0AAV7U4I0</accession>
<dbReference type="EMBL" id="JANPWB010000005">
    <property type="protein sequence ID" value="KAJ1183907.1"/>
    <property type="molecule type" value="Genomic_DNA"/>
</dbReference>
<organism evidence="1 2">
    <name type="scientific">Pleurodeles waltl</name>
    <name type="common">Iberian ribbed newt</name>
    <dbReference type="NCBI Taxonomy" id="8319"/>
    <lineage>
        <taxon>Eukaryota</taxon>
        <taxon>Metazoa</taxon>
        <taxon>Chordata</taxon>
        <taxon>Craniata</taxon>
        <taxon>Vertebrata</taxon>
        <taxon>Euteleostomi</taxon>
        <taxon>Amphibia</taxon>
        <taxon>Batrachia</taxon>
        <taxon>Caudata</taxon>
        <taxon>Salamandroidea</taxon>
        <taxon>Salamandridae</taxon>
        <taxon>Pleurodelinae</taxon>
        <taxon>Pleurodeles</taxon>
    </lineage>
</organism>
<dbReference type="Proteomes" id="UP001066276">
    <property type="component" value="Chromosome 3_1"/>
</dbReference>
<name>A0AAV7U4I0_PLEWA</name>
<comment type="caution">
    <text evidence="1">The sequence shown here is derived from an EMBL/GenBank/DDBJ whole genome shotgun (WGS) entry which is preliminary data.</text>
</comment>
<reference evidence="1" key="1">
    <citation type="journal article" date="2022" name="bioRxiv">
        <title>Sequencing and chromosome-scale assembly of the giantPleurodeles waltlgenome.</title>
        <authorList>
            <person name="Brown T."/>
            <person name="Elewa A."/>
            <person name="Iarovenko S."/>
            <person name="Subramanian E."/>
            <person name="Araus A.J."/>
            <person name="Petzold A."/>
            <person name="Susuki M."/>
            <person name="Suzuki K.-i.T."/>
            <person name="Hayashi T."/>
            <person name="Toyoda A."/>
            <person name="Oliveira C."/>
            <person name="Osipova E."/>
            <person name="Leigh N.D."/>
            <person name="Simon A."/>
            <person name="Yun M.H."/>
        </authorList>
    </citation>
    <scope>NUCLEOTIDE SEQUENCE</scope>
    <source>
        <strain evidence="1">20211129_DDA</strain>
        <tissue evidence="1">Liver</tissue>
    </source>
</reference>
<protein>
    <submittedName>
        <fullName evidence="1">Uncharacterized protein</fullName>
    </submittedName>
</protein>